<reference evidence="1" key="1">
    <citation type="journal article" date="2019" name="bioRxiv">
        <title>The Genome of the Zebra Mussel, Dreissena polymorpha: A Resource for Invasive Species Research.</title>
        <authorList>
            <person name="McCartney M.A."/>
            <person name="Auch B."/>
            <person name="Kono T."/>
            <person name="Mallez S."/>
            <person name="Zhang Y."/>
            <person name="Obille A."/>
            <person name="Becker A."/>
            <person name="Abrahante J.E."/>
            <person name="Garbe J."/>
            <person name="Badalamenti J.P."/>
            <person name="Herman A."/>
            <person name="Mangelson H."/>
            <person name="Liachko I."/>
            <person name="Sullivan S."/>
            <person name="Sone E.D."/>
            <person name="Koren S."/>
            <person name="Silverstein K.A.T."/>
            <person name="Beckman K.B."/>
            <person name="Gohl D.M."/>
        </authorList>
    </citation>
    <scope>NUCLEOTIDE SEQUENCE</scope>
    <source>
        <strain evidence="1">Duluth1</strain>
        <tissue evidence="1">Whole animal</tissue>
    </source>
</reference>
<dbReference type="Proteomes" id="UP000828390">
    <property type="component" value="Unassembled WGS sequence"/>
</dbReference>
<protein>
    <submittedName>
        <fullName evidence="1">Uncharacterized protein</fullName>
    </submittedName>
</protein>
<reference evidence="1" key="2">
    <citation type="submission" date="2020-11" db="EMBL/GenBank/DDBJ databases">
        <authorList>
            <person name="McCartney M.A."/>
            <person name="Auch B."/>
            <person name="Kono T."/>
            <person name="Mallez S."/>
            <person name="Becker A."/>
            <person name="Gohl D.M."/>
            <person name="Silverstein K.A.T."/>
            <person name="Koren S."/>
            <person name="Bechman K.B."/>
            <person name="Herman A."/>
            <person name="Abrahante J.E."/>
            <person name="Garbe J."/>
        </authorList>
    </citation>
    <scope>NUCLEOTIDE SEQUENCE</scope>
    <source>
        <strain evidence="1">Duluth1</strain>
        <tissue evidence="1">Whole animal</tissue>
    </source>
</reference>
<keyword evidence="2" id="KW-1185">Reference proteome</keyword>
<organism evidence="1 2">
    <name type="scientific">Dreissena polymorpha</name>
    <name type="common">Zebra mussel</name>
    <name type="synonym">Mytilus polymorpha</name>
    <dbReference type="NCBI Taxonomy" id="45954"/>
    <lineage>
        <taxon>Eukaryota</taxon>
        <taxon>Metazoa</taxon>
        <taxon>Spiralia</taxon>
        <taxon>Lophotrochozoa</taxon>
        <taxon>Mollusca</taxon>
        <taxon>Bivalvia</taxon>
        <taxon>Autobranchia</taxon>
        <taxon>Heteroconchia</taxon>
        <taxon>Euheterodonta</taxon>
        <taxon>Imparidentia</taxon>
        <taxon>Neoheterodontei</taxon>
        <taxon>Myida</taxon>
        <taxon>Dreissenoidea</taxon>
        <taxon>Dreissenidae</taxon>
        <taxon>Dreissena</taxon>
    </lineage>
</organism>
<sequence>MPITDASQDWLLLHGEEINSFTVLKFVRKIETCDTTYDITIPVCIQNMSLLQHFQALHLSS</sequence>
<gene>
    <name evidence="1" type="ORF">DPMN_047172</name>
</gene>
<name>A0A9D4D9W3_DREPO</name>
<evidence type="ECO:0000313" key="2">
    <source>
        <dbReference type="Proteomes" id="UP000828390"/>
    </source>
</evidence>
<evidence type="ECO:0000313" key="1">
    <source>
        <dbReference type="EMBL" id="KAH3740466.1"/>
    </source>
</evidence>
<accession>A0A9D4D9W3</accession>
<comment type="caution">
    <text evidence="1">The sequence shown here is derived from an EMBL/GenBank/DDBJ whole genome shotgun (WGS) entry which is preliminary data.</text>
</comment>
<dbReference type="EMBL" id="JAIWYP010000011">
    <property type="protein sequence ID" value="KAH3740466.1"/>
    <property type="molecule type" value="Genomic_DNA"/>
</dbReference>
<dbReference type="AlphaFoldDB" id="A0A9D4D9W3"/>
<proteinExistence type="predicted"/>